<accession>A5DWW1</accession>
<dbReference type="KEGG" id="lel:PVL30_001821"/>
<dbReference type="eggNOG" id="ENOG502SGS6">
    <property type="taxonomic scope" value="Eukaryota"/>
</dbReference>
<name>A5DWW1_LODEL</name>
<dbReference type="InterPro" id="IPR022210">
    <property type="entry name" value="TF_GCR1-like"/>
</dbReference>
<evidence type="ECO:0000313" key="3">
    <source>
        <dbReference type="EMBL" id="EDK43669.1"/>
    </source>
</evidence>
<dbReference type="Proteomes" id="UP000001996">
    <property type="component" value="Unassembled WGS sequence"/>
</dbReference>
<organism evidence="3 4">
    <name type="scientific">Lodderomyces elongisporus (strain ATCC 11503 / CBS 2605 / JCM 1781 / NBRC 1676 / NRRL YB-4239)</name>
    <name type="common">Yeast</name>
    <name type="synonym">Saccharomyces elongisporus</name>
    <dbReference type="NCBI Taxonomy" id="379508"/>
    <lineage>
        <taxon>Eukaryota</taxon>
        <taxon>Fungi</taxon>
        <taxon>Dikarya</taxon>
        <taxon>Ascomycota</taxon>
        <taxon>Saccharomycotina</taxon>
        <taxon>Pichiomycetes</taxon>
        <taxon>Debaryomycetaceae</taxon>
        <taxon>Candida/Lodderomyces clade</taxon>
        <taxon>Lodderomyces</taxon>
    </lineage>
</organism>
<dbReference type="GO" id="GO:0000981">
    <property type="term" value="F:DNA-binding transcription factor activity, RNA polymerase II-specific"/>
    <property type="evidence" value="ECO:0007669"/>
    <property type="project" value="TreeGrafter"/>
</dbReference>
<evidence type="ECO:0000256" key="1">
    <source>
        <dbReference type="SAM" id="MobiDB-lite"/>
    </source>
</evidence>
<dbReference type="VEuPathDB" id="FungiDB:LELG_01848"/>
<dbReference type="PANTHER" id="PTHR37784:SF2">
    <property type="entry name" value="HIGH-OSMOLARITY-INDUCED TRANSCRIPTION PROTEIN 1"/>
    <property type="match status" value="1"/>
</dbReference>
<reference evidence="3 4" key="1">
    <citation type="journal article" date="2009" name="Nature">
        <title>Evolution of pathogenicity and sexual reproduction in eight Candida genomes.</title>
        <authorList>
            <person name="Butler G."/>
            <person name="Rasmussen M.D."/>
            <person name="Lin M.F."/>
            <person name="Santos M.A."/>
            <person name="Sakthikumar S."/>
            <person name="Munro C.A."/>
            <person name="Rheinbay E."/>
            <person name="Grabherr M."/>
            <person name="Forche A."/>
            <person name="Reedy J.L."/>
            <person name="Agrafioti I."/>
            <person name="Arnaud M.B."/>
            <person name="Bates S."/>
            <person name="Brown A.J."/>
            <person name="Brunke S."/>
            <person name="Costanzo M.C."/>
            <person name="Fitzpatrick D.A."/>
            <person name="de Groot P.W."/>
            <person name="Harris D."/>
            <person name="Hoyer L.L."/>
            <person name="Hube B."/>
            <person name="Klis F.M."/>
            <person name="Kodira C."/>
            <person name="Lennard N."/>
            <person name="Logue M.E."/>
            <person name="Martin R."/>
            <person name="Neiman A.M."/>
            <person name="Nikolaou E."/>
            <person name="Quail M.A."/>
            <person name="Quinn J."/>
            <person name="Santos M.C."/>
            <person name="Schmitzberger F.F."/>
            <person name="Sherlock G."/>
            <person name="Shah P."/>
            <person name="Silverstein K.A."/>
            <person name="Skrzypek M.S."/>
            <person name="Soll D."/>
            <person name="Staggs R."/>
            <person name="Stansfield I."/>
            <person name="Stumpf M.P."/>
            <person name="Sudbery P.E."/>
            <person name="Srikantha T."/>
            <person name="Zeng Q."/>
            <person name="Berman J."/>
            <person name="Berriman M."/>
            <person name="Heitman J."/>
            <person name="Gow N.A."/>
            <person name="Lorenz M.C."/>
            <person name="Birren B.W."/>
            <person name="Kellis M."/>
            <person name="Cuomo C.A."/>
        </authorList>
    </citation>
    <scope>NUCLEOTIDE SEQUENCE [LARGE SCALE GENOMIC DNA]</scope>
    <source>
        <strain evidence="4">ATCC 11503 / BCRC 21390 / CBS 2605 / JCM 1781 / NBRC 1676 / NRRL YB-4239</strain>
    </source>
</reference>
<feature type="region of interest" description="Disordered" evidence="1">
    <location>
        <begin position="1"/>
        <end position="45"/>
    </location>
</feature>
<dbReference type="PANTHER" id="PTHR37784">
    <property type="entry name" value="PROTEIN MSN1"/>
    <property type="match status" value="1"/>
</dbReference>
<dbReference type="InParanoid" id="A5DWW1"/>
<dbReference type="AlphaFoldDB" id="A5DWW1"/>
<dbReference type="HOGENOM" id="CLU_538688_0_0_1"/>
<proteinExistence type="predicted"/>
<sequence>MPNITKEGDNNTTDNSRSNGNSNSNCNTSSPSASPKRNSQHRSDHNASISYLHDKLVQLSITIQDSLTTLLQEVSLLRQQVDFQNVKLEKIMSLLMEVVEERREETAQKVHVANEERHFPGPTPGFTPKTILGSIHERIRGHIHGPLPVSTMGQDTGHEFSQNSILTTVAPKPPPAAAATTTTAPAPNDTQMVRTLHNGVNVRNVEHNGEMEAPVTPGVGIHLNIHKHRHHTQPQFLTSQPRSLLQLQGNSSSVLNNNIEMNPRIQHADAINRSHILKASKRNGDEGNFHSNVFHKNHSRGIASAANGTTLQDRLLENNRHKRPKIVAGVKAGVHTGDDAAVEVEMDTELGAGMKDQEISDDSVSSHQVAHSHDESCRNENMGVKKGATVDRKIKIEFLHIPSTVQEIYDEFYKGYNGQEPLCELDNKYGKLNWRGDSKTKDSKRYQRRKRLCDTIKKYAKSLGKTDLEVIAILEEFRMEKSLTWIMNGHLPPQLESNSLQAPSSY</sequence>
<dbReference type="GO" id="GO:0000978">
    <property type="term" value="F:RNA polymerase II cis-regulatory region sequence-specific DNA binding"/>
    <property type="evidence" value="ECO:0007669"/>
    <property type="project" value="TreeGrafter"/>
</dbReference>
<feature type="domain" description="Transcription activator GCR1-like" evidence="2">
    <location>
        <begin position="397"/>
        <end position="478"/>
    </location>
</feature>
<dbReference type="STRING" id="379508.A5DWW1"/>
<feature type="compositionally biased region" description="Low complexity" evidence="1">
    <location>
        <begin position="10"/>
        <end position="34"/>
    </location>
</feature>
<dbReference type="InterPro" id="IPR052146">
    <property type="entry name" value="HOT1"/>
</dbReference>
<gene>
    <name evidence="3" type="ORF">LELG_01848</name>
</gene>
<evidence type="ECO:0000259" key="2">
    <source>
        <dbReference type="Pfam" id="PF12550"/>
    </source>
</evidence>
<dbReference type="OrthoDB" id="428577at2759"/>
<dbReference type="GO" id="GO:0060963">
    <property type="term" value="P:positive regulation of ribosomal protein gene transcription by RNA polymerase II"/>
    <property type="evidence" value="ECO:0007669"/>
    <property type="project" value="TreeGrafter"/>
</dbReference>
<dbReference type="Pfam" id="PF12550">
    <property type="entry name" value="GCR1_C"/>
    <property type="match status" value="1"/>
</dbReference>
<dbReference type="GeneID" id="5234500"/>
<keyword evidence="4" id="KW-1185">Reference proteome</keyword>
<evidence type="ECO:0000313" key="4">
    <source>
        <dbReference type="Proteomes" id="UP000001996"/>
    </source>
</evidence>
<dbReference type="EMBL" id="CH981525">
    <property type="protein sequence ID" value="EDK43669.1"/>
    <property type="molecule type" value="Genomic_DNA"/>
</dbReference>
<protein>
    <recommendedName>
        <fullName evidence="2">Transcription activator GCR1-like domain-containing protein</fullName>
    </recommendedName>
</protein>